<proteinExistence type="predicted"/>
<evidence type="ECO:0000313" key="2">
    <source>
        <dbReference type="Proteomes" id="UP000281915"/>
    </source>
</evidence>
<reference evidence="1 2" key="1">
    <citation type="submission" date="2018-10" db="EMBL/GenBank/DDBJ databases">
        <title>Phylogenomics of Brevibacillus.</title>
        <authorList>
            <person name="Dunlap C."/>
        </authorList>
    </citation>
    <scope>NUCLEOTIDE SEQUENCE [LARGE SCALE GENOMIC DNA]</scope>
    <source>
        <strain evidence="1 2">JCM 15085</strain>
    </source>
</reference>
<dbReference type="Proteomes" id="UP000281915">
    <property type="component" value="Unassembled WGS sequence"/>
</dbReference>
<evidence type="ECO:0000313" key="1">
    <source>
        <dbReference type="EMBL" id="RNB68568.1"/>
    </source>
</evidence>
<sequence length="81" mass="9427">MGIIFFKDRRTFWERQEVKGIAGLKAVHLPYLPKRSGQTRRGSDIQTVSMNIIYRKLKTYTLVRAEEPNVQREICEGEGSQ</sequence>
<dbReference type="AlphaFoldDB" id="A0A3M8BYR7"/>
<accession>A0A3M8BYR7</accession>
<comment type="caution">
    <text evidence="1">The sequence shown here is derived from an EMBL/GenBank/DDBJ whole genome shotgun (WGS) entry which is preliminary data.</text>
</comment>
<dbReference type="EMBL" id="RHHT01000081">
    <property type="protein sequence ID" value="RNB68568.1"/>
    <property type="molecule type" value="Genomic_DNA"/>
</dbReference>
<gene>
    <name evidence="1" type="ORF">EDM58_24670</name>
</gene>
<name>A0A3M8BYR7_9BACL</name>
<protein>
    <submittedName>
        <fullName evidence="1">Uncharacterized protein</fullName>
    </submittedName>
</protein>
<organism evidence="1 2">
    <name type="scientific">Brevibacillus panacihumi</name>
    <dbReference type="NCBI Taxonomy" id="497735"/>
    <lineage>
        <taxon>Bacteria</taxon>
        <taxon>Bacillati</taxon>
        <taxon>Bacillota</taxon>
        <taxon>Bacilli</taxon>
        <taxon>Bacillales</taxon>
        <taxon>Paenibacillaceae</taxon>
        <taxon>Brevibacillus</taxon>
    </lineage>
</organism>